<evidence type="ECO:0000313" key="2">
    <source>
        <dbReference type="Proteomes" id="UP000199468"/>
    </source>
</evidence>
<dbReference type="Gene3D" id="3.40.50.1820">
    <property type="entry name" value="alpha/beta hydrolase"/>
    <property type="match status" value="1"/>
</dbReference>
<accession>A0ABY0NAY6</accession>
<comment type="caution">
    <text evidence="1">The sequence shown here is derived from an EMBL/GenBank/DDBJ whole genome shotgun (WGS) entry which is preliminary data.</text>
</comment>
<sequence length="245" mass="26805">MSDTVRNAKQMTRESETVILLHGLARSRSSLLLIEKLLSAVGYNVINETYDSTDHAIEGLLSHVENAARSCNGERMHFVTHSMGGILLRAWLRQNRPRELGRVVMLAPPNHGSELVDGLGRLPAFELINGPAGRQLGTDPDSLPNILPKADYELGIIAGTLSLNPLLSHFFAGPNDGKVSVESTKLDGMTDHIVLPVTHTFMMNNPLVVAQAVTFIRTGRFNHDLTMSELARNVAAYLQGEKSSF</sequence>
<evidence type="ECO:0008006" key="3">
    <source>
        <dbReference type="Google" id="ProtNLM"/>
    </source>
</evidence>
<organism evidence="1 2">
    <name type="scientific">Bosea robiniae</name>
    <dbReference type="NCBI Taxonomy" id="1036780"/>
    <lineage>
        <taxon>Bacteria</taxon>
        <taxon>Pseudomonadati</taxon>
        <taxon>Pseudomonadota</taxon>
        <taxon>Alphaproteobacteria</taxon>
        <taxon>Hyphomicrobiales</taxon>
        <taxon>Boseaceae</taxon>
        <taxon>Bosea</taxon>
    </lineage>
</organism>
<dbReference type="Proteomes" id="UP000199468">
    <property type="component" value="Unassembled WGS sequence"/>
</dbReference>
<dbReference type="SUPFAM" id="SSF53474">
    <property type="entry name" value="alpha/beta-Hydrolases"/>
    <property type="match status" value="1"/>
</dbReference>
<protein>
    <recommendedName>
        <fullName evidence="3">Acetyltransferase</fullName>
    </recommendedName>
</protein>
<gene>
    <name evidence="1" type="ORF">SAMN05421844_10185</name>
</gene>
<dbReference type="EMBL" id="FNBZ01000001">
    <property type="protein sequence ID" value="SDF21911.1"/>
    <property type="molecule type" value="Genomic_DNA"/>
</dbReference>
<evidence type="ECO:0000313" key="1">
    <source>
        <dbReference type="EMBL" id="SDF21911.1"/>
    </source>
</evidence>
<dbReference type="InterPro" id="IPR029058">
    <property type="entry name" value="AB_hydrolase_fold"/>
</dbReference>
<keyword evidence="2" id="KW-1185">Reference proteome</keyword>
<reference evidence="1 2" key="1">
    <citation type="submission" date="2016-10" db="EMBL/GenBank/DDBJ databases">
        <authorList>
            <person name="Varghese N."/>
            <person name="Submissions S."/>
        </authorList>
    </citation>
    <scope>NUCLEOTIDE SEQUENCE [LARGE SCALE GENOMIC DNA]</scope>
    <source>
        <strain evidence="1 2">DSM 26672</strain>
    </source>
</reference>
<proteinExistence type="predicted"/>
<dbReference type="PANTHER" id="PTHR37946">
    <property type="entry name" value="SLL1969 PROTEIN"/>
    <property type="match status" value="1"/>
</dbReference>
<name>A0ABY0NAY6_9HYPH</name>
<dbReference type="PANTHER" id="PTHR37946:SF1">
    <property type="entry name" value="SLL1969 PROTEIN"/>
    <property type="match status" value="1"/>
</dbReference>